<dbReference type="Proteomes" id="UP000029392">
    <property type="component" value="Unassembled WGS sequence"/>
</dbReference>
<proteinExistence type="predicted"/>
<name>A0A091BHM2_9GAMM</name>
<keyword evidence="1" id="KW-1133">Transmembrane helix</keyword>
<evidence type="ECO:0000313" key="2">
    <source>
        <dbReference type="EMBL" id="KFN52248.1"/>
    </source>
</evidence>
<feature type="transmembrane region" description="Helical" evidence="1">
    <location>
        <begin position="52"/>
        <end position="70"/>
    </location>
</feature>
<evidence type="ECO:0000313" key="3">
    <source>
        <dbReference type="Proteomes" id="UP000029392"/>
    </source>
</evidence>
<dbReference type="PATRIC" id="fig|1384054.3.peg.58"/>
<dbReference type="STRING" id="1384054.N790_00330"/>
<feature type="transmembrane region" description="Helical" evidence="1">
    <location>
        <begin position="28"/>
        <end position="46"/>
    </location>
</feature>
<protein>
    <submittedName>
        <fullName evidence="2">Uncharacterized protein</fullName>
    </submittedName>
</protein>
<accession>A0A091BHM2</accession>
<keyword evidence="1" id="KW-0812">Transmembrane</keyword>
<reference evidence="2 3" key="1">
    <citation type="submission" date="2013-09" db="EMBL/GenBank/DDBJ databases">
        <title>Genome sequencing of Arenimonas malthae.</title>
        <authorList>
            <person name="Chen F."/>
            <person name="Wang G."/>
        </authorList>
    </citation>
    <scope>NUCLEOTIDE SEQUENCE [LARGE SCALE GENOMIC DNA]</scope>
    <source>
        <strain evidence="2 3">CC-JY-1</strain>
    </source>
</reference>
<dbReference type="EMBL" id="AVCH01000001">
    <property type="protein sequence ID" value="KFN52248.1"/>
    <property type="molecule type" value="Genomic_DNA"/>
</dbReference>
<sequence length="83" mass="9215">MGRPFLENFMAAWARTLTRFIHRQRRPVRGLLAVAALVLLIDGFLIERSVLHLLLLHPLLLMALLAGLILTETPDPPGASDGH</sequence>
<comment type="caution">
    <text evidence="2">The sequence shown here is derived from an EMBL/GenBank/DDBJ whole genome shotgun (WGS) entry which is preliminary data.</text>
</comment>
<evidence type="ECO:0000256" key="1">
    <source>
        <dbReference type="SAM" id="Phobius"/>
    </source>
</evidence>
<gene>
    <name evidence="2" type="ORF">N790_00330</name>
</gene>
<keyword evidence="3" id="KW-1185">Reference proteome</keyword>
<keyword evidence="1" id="KW-0472">Membrane</keyword>
<organism evidence="2 3">
    <name type="scientific">Arenimonas malthae CC-JY-1</name>
    <dbReference type="NCBI Taxonomy" id="1384054"/>
    <lineage>
        <taxon>Bacteria</taxon>
        <taxon>Pseudomonadati</taxon>
        <taxon>Pseudomonadota</taxon>
        <taxon>Gammaproteobacteria</taxon>
        <taxon>Lysobacterales</taxon>
        <taxon>Lysobacteraceae</taxon>
        <taxon>Arenimonas</taxon>
    </lineage>
</organism>
<dbReference type="AlphaFoldDB" id="A0A091BHM2"/>